<dbReference type="AlphaFoldDB" id="A0ABD0WKW5"/>
<feature type="binding site" evidence="12">
    <location>
        <position position="97"/>
    </location>
    <ligand>
        <name>substrate</name>
    </ligand>
</feature>
<protein>
    <recommendedName>
        <fullName evidence="12">NAD-dependent protein deacylase sirtuin-5, mitochondrial</fullName>
        <ecNumber evidence="12">2.3.1.-</ecNumber>
    </recommendedName>
    <alternativeName>
        <fullName evidence="12">Regulatory protein SIR2 homolog 5</fullName>
    </alternativeName>
    <alternativeName>
        <fullName evidence="12">SIR2-like protein 5</fullName>
    </alternativeName>
</protein>
<feature type="domain" description="Deacetylase sirtuin-type" evidence="14">
    <location>
        <begin position="28"/>
        <end position="302"/>
    </location>
</feature>
<comment type="function">
    <text evidence="12">NAD-dependent lysine demalonylase, desuccinylase and deglutarylase that specifically removes malonyl, succinyl and glutaryl groups on target proteins. Has weak NAD-dependent protein deacetylase activity; however this activity may not be physiologically relevant in vivo.</text>
</comment>
<evidence type="ECO:0000256" key="8">
    <source>
        <dbReference type="ARBA" id="ARBA00023027"/>
    </source>
</evidence>
<dbReference type="PANTHER" id="PTHR11085:SF10">
    <property type="entry name" value="NAD-DEPENDENT PROTEIN DEACYLASE SIRTUIN-5, MITOCHONDRIAL-RELATED"/>
    <property type="match status" value="1"/>
</dbReference>
<evidence type="ECO:0000256" key="1">
    <source>
        <dbReference type="ARBA" id="ARBA00004123"/>
    </source>
</evidence>
<name>A0ABD0WKW5_UMBPY</name>
<dbReference type="InterPro" id="IPR050134">
    <property type="entry name" value="NAD-dep_sirtuin_deacylases"/>
</dbReference>
<dbReference type="EC" id="2.3.1.-" evidence="12"/>
<dbReference type="Proteomes" id="UP001557470">
    <property type="component" value="Unassembled WGS sequence"/>
</dbReference>
<dbReference type="GO" id="GO:0005739">
    <property type="term" value="C:mitochondrion"/>
    <property type="evidence" value="ECO:0007669"/>
    <property type="project" value="UniProtKB-SubCell"/>
</dbReference>
<sequence length="304" mass="33280">MILRKLFAIGLGPRVSSVVTRGPLVEMTKSASSDMSEFRTVFSKAKHIAIITGAGVSAESGIPTFRGSSGYWRKWLSQDIATPEAFFRNPSLVWEFYHYRREIMQSKRPNAAHLAIAECEARLRKQGRSVVVITQVIDDLHHQAGSTHVLKIHGSLFETRCVSCGHVTVNQRSPICAALEGKGSPEPDASDAKIPPELLPRCEKNNCHGLLRPNVIWFGETLDSHVLTKVEAVLDTCDLCLVVGTSSIVYPAAMFAPQVASRGVPVAEFNTNTTPETARFTYHFQGPCGTVLPLALACHESEVK</sequence>
<dbReference type="HAMAP" id="MF_01121">
    <property type="entry name" value="Sirtuin_ClassIII"/>
    <property type="match status" value="1"/>
</dbReference>
<comment type="catalytic activity">
    <reaction evidence="11 12">
        <text>N(6)-glutaryl-L-lysyl-[protein] + NAD(+) + H2O = 2''-O-glutaryl-ADP-D-ribose + nicotinamide + L-lysyl-[protein]</text>
        <dbReference type="Rhea" id="RHEA:47664"/>
        <dbReference type="Rhea" id="RHEA-COMP:9752"/>
        <dbReference type="Rhea" id="RHEA-COMP:11875"/>
        <dbReference type="ChEBI" id="CHEBI:15377"/>
        <dbReference type="ChEBI" id="CHEBI:17154"/>
        <dbReference type="ChEBI" id="CHEBI:29969"/>
        <dbReference type="ChEBI" id="CHEBI:57540"/>
        <dbReference type="ChEBI" id="CHEBI:87828"/>
        <dbReference type="ChEBI" id="CHEBI:87829"/>
    </reaction>
</comment>
<evidence type="ECO:0000259" key="14">
    <source>
        <dbReference type="PROSITE" id="PS50305"/>
    </source>
</evidence>
<evidence type="ECO:0000256" key="6">
    <source>
        <dbReference type="ARBA" id="ARBA00022833"/>
    </source>
</evidence>
<keyword evidence="7 12" id="KW-0809">Transit peptide</keyword>
<dbReference type="Gene3D" id="3.30.1600.10">
    <property type="entry name" value="SIR2/SIRT2 'Small Domain"/>
    <property type="match status" value="1"/>
</dbReference>
<feature type="binding site" evidence="12">
    <location>
        <position position="100"/>
    </location>
    <ligand>
        <name>substrate</name>
    </ligand>
</feature>
<comment type="domain">
    <text evidence="12">In contrast to class I sirtuins, class III sirtuins have only weak deacetylase activity. Difference in substrate specificity is probably due to a larger hydrophobic pocket with 2 residues (Tyr-97 and Arg-100) that bind to malonylated and succinylated substrates and define the specificity.</text>
</comment>
<evidence type="ECO:0000313" key="16">
    <source>
        <dbReference type="Proteomes" id="UP001557470"/>
    </source>
</evidence>
<evidence type="ECO:0000256" key="2">
    <source>
        <dbReference type="ARBA" id="ARBA00004514"/>
    </source>
</evidence>
<comment type="similarity">
    <text evidence="12">Belongs to the sirtuin family. Class III subfamily.</text>
</comment>
<dbReference type="InterPro" id="IPR003000">
    <property type="entry name" value="Sirtuin"/>
</dbReference>
<evidence type="ECO:0000256" key="3">
    <source>
        <dbReference type="ARBA" id="ARBA00022490"/>
    </source>
</evidence>
<feature type="binding site" evidence="12 13">
    <location>
        <position position="207"/>
    </location>
    <ligand>
        <name>Zn(2+)</name>
        <dbReference type="ChEBI" id="CHEBI:29105"/>
    </ligand>
</feature>
<keyword evidence="5 12" id="KW-0479">Metal-binding</keyword>
<evidence type="ECO:0000256" key="9">
    <source>
        <dbReference type="ARBA" id="ARBA00023128"/>
    </source>
</evidence>
<reference evidence="15 16" key="1">
    <citation type="submission" date="2024-06" db="EMBL/GenBank/DDBJ databases">
        <authorList>
            <person name="Pan Q."/>
            <person name="Wen M."/>
            <person name="Jouanno E."/>
            <person name="Zahm M."/>
            <person name="Klopp C."/>
            <person name="Cabau C."/>
            <person name="Louis A."/>
            <person name="Berthelot C."/>
            <person name="Parey E."/>
            <person name="Roest Crollius H."/>
            <person name="Montfort J."/>
            <person name="Robinson-Rechavi M."/>
            <person name="Bouchez O."/>
            <person name="Lampietro C."/>
            <person name="Lopez Roques C."/>
            <person name="Donnadieu C."/>
            <person name="Postlethwait J."/>
            <person name="Bobe J."/>
            <person name="Verreycken H."/>
            <person name="Guiguen Y."/>
        </authorList>
    </citation>
    <scope>NUCLEOTIDE SEQUENCE [LARGE SCALE GENOMIC DNA]</scope>
    <source>
        <strain evidence="15">Up_M1</strain>
        <tissue evidence="15">Testis</tissue>
    </source>
</reference>
<dbReference type="CDD" id="cd01412">
    <property type="entry name" value="SIRT5_Af1_CobB"/>
    <property type="match status" value="1"/>
</dbReference>
<dbReference type="PANTHER" id="PTHR11085">
    <property type="entry name" value="NAD-DEPENDENT PROTEIN DEACYLASE SIRTUIN-5, MITOCHONDRIAL-RELATED"/>
    <property type="match status" value="1"/>
</dbReference>
<keyword evidence="8 12" id="KW-0520">NAD</keyword>
<dbReference type="SUPFAM" id="SSF52467">
    <property type="entry name" value="DHS-like NAD/FAD-binding domain"/>
    <property type="match status" value="1"/>
</dbReference>
<comment type="caution">
    <text evidence="12">Lacks conserved residue(s) required for the propagation of feature annotation.</text>
</comment>
<proteinExistence type="inferred from homology"/>
<dbReference type="PROSITE" id="PS50305">
    <property type="entry name" value="SIRTUIN"/>
    <property type="match status" value="1"/>
</dbReference>
<feature type="active site" description="Proton acceptor" evidence="12 13">
    <location>
        <position position="153"/>
    </location>
</feature>
<comment type="cofactor">
    <cofactor evidence="12">
        <name>Zn(2+)</name>
        <dbReference type="ChEBI" id="CHEBI:29105"/>
    </cofactor>
    <text evidence="12">Binds 1 zinc ion per subunit.</text>
</comment>
<feature type="binding site" evidence="12">
    <location>
        <begin position="270"/>
        <end position="272"/>
    </location>
    <ligand>
        <name>NAD(+)</name>
        <dbReference type="ChEBI" id="CHEBI:57540"/>
    </ligand>
</feature>
<keyword evidence="9 12" id="KW-0496">Mitochondrion</keyword>
<evidence type="ECO:0000313" key="15">
    <source>
        <dbReference type="EMBL" id="KAL0966176.1"/>
    </source>
</evidence>
<feature type="binding site" evidence="12">
    <location>
        <begin position="53"/>
        <end position="72"/>
    </location>
    <ligand>
        <name>NAD(+)</name>
        <dbReference type="ChEBI" id="CHEBI:57540"/>
    </ligand>
</feature>
<dbReference type="FunFam" id="3.30.1600.10:FF:000005">
    <property type="entry name" value="NAD-dependent protein deacylase sirtuin-5, mitochondrial"/>
    <property type="match status" value="1"/>
</dbReference>
<evidence type="ECO:0000256" key="7">
    <source>
        <dbReference type="ARBA" id="ARBA00022946"/>
    </source>
</evidence>
<dbReference type="Pfam" id="PF02146">
    <property type="entry name" value="SIR2"/>
    <property type="match status" value="1"/>
</dbReference>
<feature type="binding site" evidence="12 13">
    <location>
        <position position="161"/>
    </location>
    <ligand>
        <name>Zn(2+)</name>
        <dbReference type="ChEBI" id="CHEBI:29105"/>
    </ligand>
</feature>
<evidence type="ECO:0000256" key="10">
    <source>
        <dbReference type="ARBA" id="ARBA00023242"/>
    </source>
</evidence>
<dbReference type="GO" id="GO:0034979">
    <property type="term" value="F:NAD-dependent protein lysine deacetylase activity"/>
    <property type="evidence" value="ECO:0007669"/>
    <property type="project" value="UniProtKB-UniRule"/>
</dbReference>
<dbReference type="GO" id="GO:0005829">
    <property type="term" value="C:cytosol"/>
    <property type="evidence" value="ECO:0007669"/>
    <property type="project" value="UniProtKB-SubCell"/>
</dbReference>
<dbReference type="GO" id="GO:0008270">
    <property type="term" value="F:zinc ion binding"/>
    <property type="evidence" value="ECO:0007669"/>
    <property type="project" value="UniProtKB-UniRule"/>
</dbReference>
<dbReference type="Gene3D" id="3.40.50.1220">
    <property type="entry name" value="TPP-binding domain"/>
    <property type="match status" value="1"/>
</dbReference>
<keyword evidence="16" id="KW-1185">Reference proteome</keyword>
<accession>A0ABD0WKW5</accession>
<comment type="catalytic activity">
    <reaction evidence="12">
        <text>N(6)-malonyl-L-lysyl-[protein] + NAD(+) + H2O = 2''-O-malonyl-ADP-D-ribose + nicotinamide + L-lysyl-[protein]</text>
        <dbReference type="Rhea" id="RHEA:47672"/>
        <dbReference type="Rhea" id="RHEA-COMP:9752"/>
        <dbReference type="Rhea" id="RHEA-COMP:11878"/>
        <dbReference type="ChEBI" id="CHEBI:15377"/>
        <dbReference type="ChEBI" id="CHEBI:17154"/>
        <dbReference type="ChEBI" id="CHEBI:29969"/>
        <dbReference type="ChEBI" id="CHEBI:57540"/>
        <dbReference type="ChEBI" id="CHEBI:87831"/>
        <dbReference type="ChEBI" id="CHEBI:87833"/>
    </reaction>
</comment>
<dbReference type="InterPro" id="IPR026590">
    <property type="entry name" value="Ssirtuin_cat_dom"/>
</dbReference>
<keyword evidence="6 12" id="KW-0862">Zinc</keyword>
<organism evidence="15 16">
    <name type="scientific">Umbra pygmaea</name>
    <name type="common">Eastern mudminnow</name>
    <dbReference type="NCBI Taxonomy" id="75934"/>
    <lineage>
        <taxon>Eukaryota</taxon>
        <taxon>Metazoa</taxon>
        <taxon>Chordata</taxon>
        <taxon>Craniata</taxon>
        <taxon>Vertebrata</taxon>
        <taxon>Euteleostomi</taxon>
        <taxon>Actinopterygii</taxon>
        <taxon>Neopterygii</taxon>
        <taxon>Teleostei</taxon>
        <taxon>Protacanthopterygii</taxon>
        <taxon>Esociformes</taxon>
        <taxon>Umbridae</taxon>
        <taxon>Umbra</taxon>
    </lineage>
</organism>
<comment type="subcellular location">
    <subcellularLocation>
        <location evidence="2 12">Cytoplasm</location>
        <location evidence="2 12">Cytosol</location>
    </subcellularLocation>
    <subcellularLocation>
        <location evidence="12">Mitochondrion</location>
    </subcellularLocation>
    <subcellularLocation>
        <location evidence="1 12">Nucleus</location>
    </subcellularLocation>
    <text evidence="12">Mainly mitochondrial. Also present extramitochondrially, with a fraction present in the cytosol and very small amounts also detected in the nucleus.</text>
</comment>
<keyword evidence="3 12" id="KW-0963">Cytoplasm</keyword>
<keyword evidence="10 12" id="KW-0539">Nucleus</keyword>
<dbReference type="InterPro" id="IPR029035">
    <property type="entry name" value="DHS-like_NAD/FAD-binding_dom"/>
</dbReference>
<dbReference type="InterPro" id="IPR026591">
    <property type="entry name" value="Sirtuin_cat_small_dom_sf"/>
</dbReference>
<feature type="binding site" evidence="12">
    <location>
        <position position="288"/>
    </location>
    <ligand>
        <name>NAD(+)</name>
        <dbReference type="ChEBI" id="CHEBI:57540"/>
    </ligand>
</feature>
<dbReference type="GO" id="GO:0005634">
    <property type="term" value="C:nucleus"/>
    <property type="evidence" value="ECO:0007669"/>
    <property type="project" value="UniProtKB-SubCell"/>
</dbReference>
<feature type="binding site" evidence="12 13">
    <location>
        <position position="202"/>
    </location>
    <ligand>
        <name>Zn(2+)</name>
        <dbReference type="ChEBI" id="CHEBI:29105"/>
    </ligand>
</feature>
<keyword evidence="4 12" id="KW-0808">Transferase</keyword>
<evidence type="ECO:0000256" key="4">
    <source>
        <dbReference type="ARBA" id="ARBA00022679"/>
    </source>
</evidence>
<feature type="binding site" evidence="12 13">
    <location>
        <position position="164"/>
    </location>
    <ligand>
        <name>Zn(2+)</name>
        <dbReference type="ChEBI" id="CHEBI:29105"/>
    </ligand>
</feature>
<dbReference type="GO" id="GO:0070403">
    <property type="term" value="F:NAD+ binding"/>
    <property type="evidence" value="ECO:0007669"/>
    <property type="project" value="UniProtKB-UniRule"/>
</dbReference>
<dbReference type="GO" id="GO:0036054">
    <property type="term" value="F:protein-malonyllysine demalonylase activity"/>
    <property type="evidence" value="ECO:0007669"/>
    <property type="project" value="UniProtKB-UniRule"/>
</dbReference>
<evidence type="ECO:0000256" key="11">
    <source>
        <dbReference type="ARBA" id="ARBA00050628"/>
    </source>
</evidence>
<comment type="caution">
    <text evidence="15">The sequence shown here is derived from an EMBL/GenBank/DDBJ whole genome shotgun (WGS) entry which is preliminary data.</text>
</comment>
<dbReference type="GO" id="GO:0036055">
    <property type="term" value="F:protein-succinyllysine desuccinylase activity"/>
    <property type="evidence" value="ECO:0007669"/>
    <property type="project" value="UniProtKB-UniRule"/>
</dbReference>
<gene>
    <name evidence="12" type="primary">SIRT5</name>
    <name evidence="15" type="ORF">UPYG_G00291920</name>
</gene>
<evidence type="ECO:0000256" key="13">
    <source>
        <dbReference type="PROSITE-ProRule" id="PRU00236"/>
    </source>
</evidence>
<evidence type="ECO:0000256" key="5">
    <source>
        <dbReference type="ARBA" id="ARBA00022723"/>
    </source>
</evidence>
<dbReference type="InterPro" id="IPR027546">
    <property type="entry name" value="Sirtuin_class_III"/>
</dbReference>
<feature type="binding site" evidence="12">
    <location>
        <begin position="244"/>
        <end position="246"/>
    </location>
    <ligand>
        <name>NAD(+)</name>
        <dbReference type="ChEBI" id="CHEBI:57540"/>
    </ligand>
</feature>
<comment type="catalytic activity">
    <reaction evidence="12">
        <text>N(6)-succinyl-L-lysyl-[protein] + NAD(+) + H2O = 2''-O-succinyl-ADP-D-ribose + nicotinamide + L-lysyl-[protein]</text>
        <dbReference type="Rhea" id="RHEA:47668"/>
        <dbReference type="Rhea" id="RHEA-COMP:9752"/>
        <dbReference type="Rhea" id="RHEA-COMP:11877"/>
        <dbReference type="ChEBI" id="CHEBI:15377"/>
        <dbReference type="ChEBI" id="CHEBI:17154"/>
        <dbReference type="ChEBI" id="CHEBI:29969"/>
        <dbReference type="ChEBI" id="CHEBI:57540"/>
        <dbReference type="ChEBI" id="CHEBI:87830"/>
        <dbReference type="ChEBI" id="CHEBI:87832"/>
    </reaction>
</comment>
<dbReference type="EMBL" id="JAGEUA010000009">
    <property type="protein sequence ID" value="KAL0966176.1"/>
    <property type="molecule type" value="Genomic_DNA"/>
</dbReference>
<evidence type="ECO:0000256" key="12">
    <source>
        <dbReference type="HAMAP-Rule" id="MF_03160"/>
    </source>
</evidence>